<dbReference type="AlphaFoldDB" id="A0A6J4U329"/>
<dbReference type="Pfam" id="PF08241">
    <property type="entry name" value="Methyltransf_11"/>
    <property type="match status" value="1"/>
</dbReference>
<keyword evidence="2" id="KW-0830">Ubiquinone</keyword>
<keyword evidence="2" id="KW-0489">Methyltransferase</keyword>
<protein>
    <submittedName>
        <fullName evidence="2">Ubiquinone/menaquinone biosynthesis methyltransferase</fullName>
    </submittedName>
</protein>
<dbReference type="Gene3D" id="3.40.50.150">
    <property type="entry name" value="Vaccinia Virus protein VP39"/>
    <property type="match status" value="1"/>
</dbReference>
<accession>A0A6J4U329</accession>
<dbReference type="PANTHER" id="PTHR43591:SF24">
    <property type="entry name" value="2-METHOXY-6-POLYPRENYL-1,4-BENZOQUINOL METHYLASE, MITOCHONDRIAL"/>
    <property type="match status" value="1"/>
</dbReference>
<organism evidence="2">
    <name type="scientific">uncultured Sphingosinicella sp</name>
    <dbReference type="NCBI Taxonomy" id="478748"/>
    <lineage>
        <taxon>Bacteria</taxon>
        <taxon>Pseudomonadati</taxon>
        <taxon>Pseudomonadota</taxon>
        <taxon>Alphaproteobacteria</taxon>
        <taxon>Sphingomonadales</taxon>
        <taxon>Sphingosinicellaceae</taxon>
        <taxon>Sphingosinicella</taxon>
        <taxon>environmental samples</taxon>
    </lineage>
</organism>
<dbReference type="CDD" id="cd02440">
    <property type="entry name" value="AdoMet_MTases"/>
    <property type="match status" value="1"/>
</dbReference>
<dbReference type="SUPFAM" id="SSF53335">
    <property type="entry name" value="S-adenosyl-L-methionine-dependent methyltransferases"/>
    <property type="match status" value="1"/>
</dbReference>
<keyword evidence="2" id="KW-0808">Transferase</keyword>
<reference evidence="2" key="1">
    <citation type="submission" date="2020-02" db="EMBL/GenBank/DDBJ databases">
        <authorList>
            <person name="Meier V. D."/>
        </authorList>
    </citation>
    <scope>NUCLEOTIDE SEQUENCE</scope>
    <source>
        <strain evidence="2">AVDCRST_MAG23</strain>
    </source>
</reference>
<dbReference type="InterPro" id="IPR013216">
    <property type="entry name" value="Methyltransf_11"/>
</dbReference>
<name>A0A6J4U329_9SPHN</name>
<dbReference type="EMBL" id="CADCWD010000062">
    <property type="protein sequence ID" value="CAA9539141.1"/>
    <property type="molecule type" value="Genomic_DNA"/>
</dbReference>
<gene>
    <name evidence="2" type="ORF">AVDCRST_MAG23-1663</name>
</gene>
<dbReference type="PANTHER" id="PTHR43591">
    <property type="entry name" value="METHYLTRANSFERASE"/>
    <property type="match status" value="1"/>
</dbReference>
<feature type="domain" description="Methyltransferase type 11" evidence="1">
    <location>
        <begin position="45"/>
        <end position="140"/>
    </location>
</feature>
<dbReference type="GO" id="GO:0008757">
    <property type="term" value="F:S-adenosylmethionine-dependent methyltransferase activity"/>
    <property type="evidence" value="ECO:0007669"/>
    <property type="project" value="InterPro"/>
</dbReference>
<dbReference type="InterPro" id="IPR029063">
    <property type="entry name" value="SAM-dependent_MTases_sf"/>
</dbReference>
<proteinExistence type="predicted"/>
<evidence type="ECO:0000259" key="1">
    <source>
        <dbReference type="Pfam" id="PF08241"/>
    </source>
</evidence>
<evidence type="ECO:0000313" key="2">
    <source>
        <dbReference type="EMBL" id="CAA9539141.1"/>
    </source>
</evidence>
<sequence length="267" mass="28702">MTSTDAAFAGSIPALYDRCLGPLLFQPYAEDMARRVTKLRPARILETAAGTGIVTEALARALPEAEIVATDLNQAMLDVAARRVRSPNVSFMAADAQSLPFADASFDAVVCQFGVMFFPDRIAAYREARRVLRPGGRFLFNCWDRLDRNPVSDIVASAVAALFQADPPSFLNRVPFGYHDKERVMADLRAAGFSDTAGETVVLESRLASARDAALGLCQGSPLRSEIEQRDPARIEEATSAVAEALSRQGYGDSAASPLSAHVFSAA</sequence>
<dbReference type="GO" id="GO:0032259">
    <property type="term" value="P:methylation"/>
    <property type="evidence" value="ECO:0007669"/>
    <property type="project" value="UniProtKB-KW"/>
</dbReference>